<name>A0A1Q3AVK9_CEPFO</name>
<dbReference type="Pfam" id="PF20431">
    <property type="entry name" value="E_motif"/>
    <property type="match status" value="1"/>
</dbReference>
<gene>
    <name evidence="4" type="ORF">CFOL_v3_03302</name>
</gene>
<dbReference type="NCBIfam" id="TIGR00756">
    <property type="entry name" value="PPR"/>
    <property type="match status" value="3"/>
</dbReference>
<evidence type="ECO:0000256" key="3">
    <source>
        <dbReference type="SAM" id="MobiDB-lite"/>
    </source>
</evidence>
<dbReference type="GO" id="GO:0009451">
    <property type="term" value="P:RNA modification"/>
    <property type="evidence" value="ECO:0007669"/>
    <property type="project" value="InterPro"/>
</dbReference>
<dbReference type="InterPro" id="IPR002885">
    <property type="entry name" value="PPR_rpt"/>
</dbReference>
<protein>
    <submittedName>
        <fullName evidence="4">PPR domain-containing protein/PPR_2 domain-containing protein</fullName>
    </submittedName>
</protein>
<dbReference type="Pfam" id="PF13041">
    <property type="entry name" value="PPR_2"/>
    <property type="match status" value="1"/>
</dbReference>
<feature type="non-terminal residue" evidence="4">
    <location>
        <position position="1"/>
    </location>
</feature>
<dbReference type="Gene3D" id="1.25.40.10">
    <property type="entry name" value="Tetratricopeptide repeat domain"/>
    <property type="match status" value="3"/>
</dbReference>
<dbReference type="FunFam" id="1.25.40.10:FF:000637">
    <property type="entry name" value="Pentatricopeptide repeat-containing protein"/>
    <property type="match status" value="1"/>
</dbReference>
<dbReference type="InterPro" id="IPR011990">
    <property type="entry name" value="TPR-like_helical_dom_sf"/>
</dbReference>
<dbReference type="GO" id="GO:0003723">
    <property type="term" value="F:RNA binding"/>
    <property type="evidence" value="ECO:0007669"/>
    <property type="project" value="InterPro"/>
</dbReference>
<dbReference type="EMBL" id="BDDD01000123">
    <property type="protein sequence ID" value="GAV59771.1"/>
    <property type="molecule type" value="Genomic_DNA"/>
</dbReference>
<feature type="repeat" description="PPR" evidence="2">
    <location>
        <begin position="228"/>
        <end position="262"/>
    </location>
</feature>
<feature type="region of interest" description="Disordered" evidence="3">
    <location>
        <begin position="1"/>
        <end position="34"/>
    </location>
</feature>
<dbReference type="FunFam" id="1.25.40.10:FF:001645">
    <property type="entry name" value="Os04g0676200 protein"/>
    <property type="match status" value="1"/>
</dbReference>
<organism evidence="4 5">
    <name type="scientific">Cephalotus follicularis</name>
    <name type="common">Albany pitcher plant</name>
    <dbReference type="NCBI Taxonomy" id="3775"/>
    <lineage>
        <taxon>Eukaryota</taxon>
        <taxon>Viridiplantae</taxon>
        <taxon>Streptophyta</taxon>
        <taxon>Embryophyta</taxon>
        <taxon>Tracheophyta</taxon>
        <taxon>Spermatophyta</taxon>
        <taxon>Magnoliopsida</taxon>
        <taxon>eudicotyledons</taxon>
        <taxon>Gunneridae</taxon>
        <taxon>Pentapetalae</taxon>
        <taxon>rosids</taxon>
        <taxon>fabids</taxon>
        <taxon>Oxalidales</taxon>
        <taxon>Cephalotaceae</taxon>
        <taxon>Cephalotus</taxon>
    </lineage>
</organism>
<dbReference type="InParanoid" id="A0A1Q3AVK9"/>
<comment type="caution">
    <text evidence="4">The sequence shown here is derived from an EMBL/GenBank/DDBJ whole genome shotgun (WGS) entry which is preliminary data.</text>
</comment>
<evidence type="ECO:0000313" key="5">
    <source>
        <dbReference type="Proteomes" id="UP000187406"/>
    </source>
</evidence>
<dbReference type="PROSITE" id="PS51375">
    <property type="entry name" value="PPR"/>
    <property type="match status" value="3"/>
</dbReference>
<dbReference type="FunFam" id="1.25.40.10:FF:000031">
    <property type="entry name" value="Pentatricopeptide repeat-containing protein mitochondrial"/>
    <property type="match status" value="1"/>
</dbReference>
<keyword evidence="5" id="KW-1185">Reference proteome</keyword>
<dbReference type="Pfam" id="PF01535">
    <property type="entry name" value="PPR"/>
    <property type="match status" value="4"/>
</dbReference>
<dbReference type="PANTHER" id="PTHR24015:SF1063">
    <property type="entry name" value="OS12G0156900 PROTEIN"/>
    <property type="match status" value="1"/>
</dbReference>
<evidence type="ECO:0000256" key="2">
    <source>
        <dbReference type="PROSITE-ProRule" id="PRU00708"/>
    </source>
</evidence>
<accession>A0A1Q3AVK9</accession>
<evidence type="ECO:0000313" key="4">
    <source>
        <dbReference type="EMBL" id="GAV59771.1"/>
    </source>
</evidence>
<sequence length="512" mass="56490">PKLLTYATKGSQIQPHPKTGNPNPCPNHKKPQTPLLKSLAHNSSTPQNVLILYNEMLCHPSCINHYTFTHALKACSLSHAHQKGLQIHAHIINSGHLFDTFIQNSLLHFYLVENDIFTARQIFDSIVIPDVVSWTTIISGFSRCGFEKEAINMFSLMDVKPNFSTLVSVISACSSLRAIHFGKAIHAYSFRNLNDNNIIWDNAVLDFYVKCGSLVSAKYLFVEMPNRDVVSWTTMVGGYAQRGLREEAVGIFEEMVESGEAVPNEATVVNVLAACSSIGALSLGRYLHTYIIRTRPDLLMNDHVGNALINMYFKCGNVALAIKVFDMLTGKDIISWSTLISGLAMNGHGKQVLQLFSPMIVNGVSPDDVTFIGLLSACSHAGLVDEGMMFFKAMRNVYGILPQMQHYACMVDMCGRAGLLEDAEAFIRETPMKAEGQVWGALLNACKVHGNDKIFERIRQGLVNSEGVSTGTFALLSNIFAGTDRWADADEVRDEMICLGLKKTAGCSWIEV</sequence>
<keyword evidence="1" id="KW-0677">Repeat</keyword>
<dbReference type="InterPro" id="IPR046848">
    <property type="entry name" value="E_motif"/>
</dbReference>
<proteinExistence type="predicted"/>
<dbReference type="STRING" id="3775.A0A1Q3AVK9"/>
<dbReference type="OrthoDB" id="1372509at2759"/>
<dbReference type="InterPro" id="IPR046960">
    <property type="entry name" value="PPR_At4g14850-like_plant"/>
</dbReference>
<reference evidence="5" key="1">
    <citation type="submission" date="2016-04" db="EMBL/GenBank/DDBJ databases">
        <title>Cephalotus genome sequencing.</title>
        <authorList>
            <person name="Fukushima K."/>
            <person name="Hasebe M."/>
            <person name="Fang X."/>
        </authorList>
    </citation>
    <scope>NUCLEOTIDE SEQUENCE [LARGE SCALE GENOMIC DNA]</scope>
    <source>
        <strain evidence="5">cv. St1</strain>
    </source>
</reference>
<dbReference type="PANTHER" id="PTHR24015">
    <property type="entry name" value="OS07G0578800 PROTEIN-RELATED"/>
    <property type="match status" value="1"/>
</dbReference>
<feature type="repeat" description="PPR" evidence="2">
    <location>
        <begin position="332"/>
        <end position="366"/>
    </location>
</feature>
<dbReference type="AlphaFoldDB" id="A0A1Q3AVK9"/>
<evidence type="ECO:0000256" key="1">
    <source>
        <dbReference type="ARBA" id="ARBA00022737"/>
    </source>
</evidence>
<feature type="repeat" description="PPR" evidence="2">
    <location>
        <begin position="130"/>
        <end position="160"/>
    </location>
</feature>
<dbReference type="Proteomes" id="UP000187406">
    <property type="component" value="Unassembled WGS sequence"/>
</dbReference>